<gene>
    <name evidence="3" type="ORF">M513_03998</name>
    <name evidence="4" type="ORF">M514_03998</name>
</gene>
<dbReference type="AlphaFoldDB" id="A0A085NSW6"/>
<dbReference type="Proteomes" id="UP000030764">
    <property type="component" value="Unassembled WGS sequence"/>
</dbReference>
<dbReference type="Proteomes" id="UP000030758">
    <property type="component" value="Unassembled WGS sequence"/>
</dbReference>
<name>A0A085NSW6_9BILA</name>
<organism evidence="4">
    <name type="scientific">Trichuris suis</name>
    <name type="common">pig whipworm</name>
    <dbReference type="NCBI Taxonomy" id="68888"/>
    <lineage>
        <taxon>Eukaryota</taxon>
        <taxon>Metazoa</taxon>
        <taxon>Ecdysozoa</taxon>
        <taxon>Nematoda</taxon>
        <taxon>Enoplea</taxon>
        <taxon>Dorylaimia</taxon>
        <taxon>Trichinellida</taxon>
        <taxon>Trichuridae</taxon>
        <taxon>Trichuris</taxon>
    </lineage>
</organism>
<accession>A0A085NSW6</accession>
<keyword evidence="1" id="KW-1133">Transmembrane helix</keyword>
<keyword evidence="1" id="KW-0812">Transmembrane</keyword>
<feature type="signal peptide" evidence="2">
    <location>
        <begin position="1"/>
        <end position="23"/>
    </location>
</feature>
<keyword evidence="1" id="KW-0472">Membrane</keyword>
<feature type="transmembrane region" description="Helical" evidence="1">
    <location>
        <begin position="176"/>
        <end position="197"/>
    </location>
</feature>
<reference evidence="4 5" key="1">
    <citation type="journal article" date="2014" name="Nat. Genet.">
        <title>Genome and transcriptome of the porcine whipworm Trichuris suis.</title>
        <authorList>
            <person name="Jex A.R."/>
            <person name="Nejsum P."/>
            <person name="Schwarz E.M."/>
            <person name="Hu L."/>
            <person name="Young N.D."/>
            <person name="Hall R.S."/>
            <person name="Korhonen P.K."/>
            <person name="Liao S."/>
            <person name="Thamsborg S."/>
            <person name="Xia J."/>
            <person name="Xu P."/>
            <person name="Wang S."/>
            <person name="Scheerlinck J.P."/>
            <person name="Hofmann A."/>
            <person name="Sternberg P.W."/>
            <person name="Wang J."/>
            <person name="Gasser R.B."/>
        </authorList>
    </citation>
    <scope>NUCLEOTIDE SEQUENCE [LARGE SCALE GENOMIC DNA]</scope>
    <source>
        <strain evidence="4">DCEP-RM93F</strain>
        <strain evidence="3">DCEP-RM93M</strain>
    </source>
</reference>
<sequence length="229" mass="25473">MSLLVSSVLSLLLLCDLLLVVMSSDINSNETDECQQIEFPLNLTINSTLRWPSGWPVNVSCPLSTNVKQKICWWFWHSNLMDSPQLLVTGDDLIANPGRTLEVYAAKSVLNGIHLICAVNTSFWTFMVYVTNCSHEKEVCRGRGKCISLYNDGPAPLVSCECKVGYGQFCERTIPLAPFICIAIGTSILFSLLAICATTTLRKTQGKGLIHMRKSYDDEALPFKELKTE</sequence>
<evidence type="ECO:0000256" key="1">
    <source>
        <dbReference type="SAM" id="Phobius"/>
    </source>
</evidence>
<evidence type="ECO:0000256" key="2">
    <source>
        <dbReference type="SAM" id="SignalP"/>
    </source>
</evidence>
<keyword evidence="5" id="KW-1185">Reference proteome</keyword>
<protein>
    <recommendedName>
        <fullName evidence="6">EGF-like domain-containing protein</fullName>
    </recommendedName>
</protein>
<proteinExistence type="predicted"/>
<evidence type="ECO:0000313" key="3">
    <source>
        <dbReference type="EMBL" id="KFD55080.1"/>
    </source>
</evidence>
<dbReference type="EMBL" id="KL367477">
    <property type="protein sequence ID" value="KFD72562.1"/>
    <property type="molecule type" value="Genomic_DNA"/>
</dbReference>
<keyword evidence="2" id="KW-0732">Signal</keyword>
<evidence type="ECO:0000313" key="5">
    <source>
        <dbReference type="Proteomes" id="UP000030764"/>
    </source>
</evidence>
<feature type="chain" id="PRO_5010405448" description="EGF-like domain-containing protein" evidence="2">
    <location>
        <begin position="24"/>
        <end position="229"/>
    </location>
</feature>
<evidence type="ECO:0008006" key="6">
    <source>
        <dbReference type="Google" id="ProtNLM"/>
    </source>
</evidence>
<dbReference type="EMBL" id="KL363202">
    <property type="protein sequence ID" value="KFD55080.1"/>
    <property type="molecule type" value="Genomic_DNA"/>
</dbReference>
<evidence type="ECO:0000313" key="4">
    <source>
        <dbReference type="EMBL" id="KFD72562.1"/>
    </source>
</evidence>